<feature type="compositionally biased region" description="Basic and acidic residues" evidence="1">
    <location>
        <begin position="107"/>
        <end position="137"/>
    </location>
</feature>
<feature type="chain" id="PRO_5003315451" description="Secreted protein" evidence="2">
    <location>
        <begin position="25"/>
        <end position="188"/>
    </location>
</feature>
<evidence type="ECO:0000256" key="2">
    <source>
        <dbReference type="SAM" id="SignalP"/>
    </source>
</evidence>
<dbReference type="AlphaFoldDB" id="F4RQK4"/>
<dbReference type="EMBL" id="GL883113">
    <property type="protein sequence ID" value="EGG05315.1"/>
    <property type="molecule type" value="Genomic_DNA"/>
</dbReference>
<evidence type="ECO:0000256" key="1">
    <source>
        <dbReference type="SAM" id="MobiDB-lite"/>
    </source>
</evidence>
<dbReference type="RefSeq" id="XP_007411237.1">
    <property type="nucleotide sequence ID" value="XM_007411175.1"/>
</dbReference>
<dbReference type="HOGENOM" id="CLU_1441347_0_0_1"/>
<evidence type="ECO:0000313" key="3">
    <source>
        <dbReference type="EMBL" id="EGG05315.1"/>
    </source>
</evidence>
<reference evidence="4" key="1">
    <citation type="journal article" date="2011" name="Proc. Natl. Acad. Sci. U.S.A.">
        <title>Obligate biotrophy features unraveled by the genomic analysis of rust fungi.</title>
        <authorList>
            <person name="Duplessis S."/>
            <person name="Cuomo C.A."/>
            <person name="Lin Y.-C."/>
            <person name="Aerts A."/>
            <person name="Tisserant E."/>
            <person name="Veneault-Fourrey C."/>
            <person name="Joly D.L."/>
            <person name="Hacquard S."/>
            <person name="Amselem J."/>
            <person name="Cantarel B.L."/>
            <person name="Chiu R."/>
            <person name="Coutinho P.M."/>
            <person name="Feau N."/>
            <person name="Field M."/>
            <person name="Frey P."/>
            <person name="Gelhaye E."/>
            <person name="Goldberg J."/>
            <person name="Grabherr M.G."/>
            <person name="Kodira C.D."/>
            <person name="Kohler A."/>
            <person name="Kuees U."/>
            <person name="Lindquist E.A."/>
            <person name="Lucas S.M."/>
            <person name="Mago R."/>
            <person name="Mauceli E."/>
            <person name="Morin E."/>
            <person name="Murat C."/>
            <person name="Pangilinan J.L."/>
            <person name="Park R."/>
            <person name="Pearson M."/>
            <person name="Quesneville H."/>
            <person name="Rouhier N."/>
            <person name="Sakthikumar S."/>
            <person name="Salamov A.A."/>
            <person name="Schmutz J."/>
            <person name="Selles B."/>
            <person name="Shapiro H."/>
            <person name="Tanguay P."/>
            <person name="Tuskan G.A."/>
            <person name="Henrissat B."/>
            <person name="Van de Peer Y."/>
            <person name="Rouze P."/>
            <person name="Ellis J.G."/>
            <person name="Dodds P.N."/>
            <person name="Schein J.E."/>
            <person name="Zhong S."/>
            <person name="Hamelin R.C."/>
            <person name="Grigoriev I.V."/>
            <person name="Szabo L.J."/>
            <person name="Martin F."/>
        </authorList>
    </citation>
    <scope>NUCLEOTIDE SEQUENCE [LARGE SCALE GENOMIC DNA]</scope>
    <source>
        <strain evidence="4">98AG31 / pathotype 3-4-7</strain>
    </source>
</reference>
<dbReference type="InParanoid" id="F4RQK4"/>
<dbReference type="VEuPathDB" id="FungiDB:MELLADRAFT_87969"/>
<organism evidence="4">
    <name type="scientific">Melampsora larici-populina (strain 98AG31 / pathotype 3-4-7)</name>
    <name type="common">Poplar leaf rust fungus</name>
    <dbReference type="NCBI Taxonomy" id="747676"/>
    <lineage>
        <taxon>Eukaryota</taxon>
        <taxon>Fungi</taxon>
        <taxon>Dikarya</taxon>
        <taxon>Basidiomycota</taxon>
        <taxon>Pucciniomycotina</taxon>
        <taxon>Pucciniomycetes</taxon>
        <taxon>Pucciniales</taxon>
        <taxon>Melampsoraceae</taxon>
        <taxon>Melampsora</taxon>
    </lineage>
</organism>
<dbReference type="GeneID" id="18934720"/>
<keyword evidence="2" id="KW-0732">Signal</keyword>
<dbReference type="OrthoDB" id="10377028at2759"/>
<gene>
    <name evidence="3" type="ORF">MELLADRAFT_87969</name>
</gene>
<sequence>MRSFTMKTLIVNIVLAIAICAVKGATTPPSAGIDPTLTQKCVKTFHGTWLDAQKIKQTGYACSTTGNTAPNDVYLCKKIVTEAEASGCGNTKKTSKCQGGYTSPLTDNKKDDGKKNDDSKNKDAKAKDDKTKDDKSKAAASSAFCRDTPGSPTMKCDTIIRPTVLGECVKSGPNTHDEHKNDWLSHKA</sequence>
<feature type="compositionally biased region" description="Basic and acidic residues" evidence="1">
    <location>
        <begin position="175"/>
        <end position="188"/>
    </location>
</feature>
<keyword evidence="4" id="KW-1185">Reference proteome</keyword>
<protein>
    <recommendedName>
        <fullName evidence="5">Secreted protein</fullName>
    </recommendedName>
</protein>
<evidence type="ECO:0000313" key="4">
    <source>
        <dbReference type="Proteomes" id="UP000001072"/>
    </source>
</evidence>
<proteinExistence type="predicted"/>
<dbReference type="KEGG" id="mlr:MELLADRAFT_87969"/>
<feature type="region of interest" description="Disordered" evidence="1">
    <location>
        <begin position="88"/>
        <end position="188"/>
    </location>
</feature>
<feature type="signal peptide" evidence="2">
    <location>
        <begin position="1"/>
        <end position="24"/>
    </location>
</feature>
<evidence type="ECO:0008006" key="5">
    <source>
        <dbReference type="Google" id="ProtNLM"/>
    </source>
</evidence>
<accession>F4RQK4</accession>
<dbReference type="Proteomes" id="UP000001072">
    <property type="component" value="Unassembled WGS sequence"/>
</dbReference>
<name>F4RQK4_MELLP</name>
<feature type="compositionally biased region" description="Polar residues" evidence="1">
    <location>
        <begin position="88"/>
        <end position="106"/>
    </location>
</feature>